<dbReference type="Proteomes" id="UP001371305">
    <property type="component" value="Unassembled WGS sequence"/>
</dbReference>
<protein>
    <submittedName>
        <fullName evidence="1">WYL domain-containing protein</fullName>
    </submittedName>
</protein>
<sequence length="104" mass="12003">MPIPIALSDIRAAIRQSRRVVFTYEKKEVMADFYLLGQARKTGAYVILAWCLEPVKEWRLLRYSLVKDLEAVGQMDEIRPDFDSCYPGIATVDTQAFHVARRHS</sequence>
<evidence type="ECO:0000313" key="2">
    <source>
        <dbReference type="Proteomes" id="UP001371305"/>
    </source>
</evidence>
<dbReference type="RefSeq" id="WP_341405462.1">
    <property type="nucleotide sequence ID" value="NZ_JBBUKT010000005.1"/>
</dbReference>
<proteinExistence type="predicted"/>
<keyword evidence="2" id="KW-1185">Reference proteome</keyword>
<accession>A0ABU9AXI9</accession>
<name>A0ABU9AXI9_9BACT</name>
<reference evidence="1 2" key="1">
    <citation type="submission" date="2024-04" db="EMBL/GenBank/DDBJ databases">
        <title>Luteolibacter sp. isolated from soil.</title>
        <authorList>
            <person name="An J."/>
        </authorList>
    </citation>
    <scope>NUCLEOTIDE SEQUENCE [LARGE SCALE GENOMIC DNA]</scope>
    <source>
        <strain evidence="1 2">Y139</strain>
    </source>
</reference>
<gene>
    <name evidence="1" type="ORF">WKV53_14635</name>
</gene>
<evidence type="ECO:0000313" key="1">
    <source>
        <dbReference type="EMBL" id="MEK7951752.1"/>
    </source>
</evidence>
<comment type="caution">
    <text evidence="1">The sequence shown here is derived from an EMBL/GenBank/DDBJ whole genome shotgun (WGS) entry which is preliminary data.</text>
</comment>
<dbReference type="EMBL" id="JBBUKT010000005">
    <property type="protein sequence ID" value="MEK7951752.1"/>
    <property type="molecule type" value="Genomic_DNA"/>
</dbReference>
<organism evidence="1 2">
    <name type="scientific">Luteolibacter soli</name>
    <dbReference type="NCBI Taxonomy" id="3135280"/>
    <lineage>
        <taxon>Bacteria</taxon>
        <taxon>Pseudomonadati</taxon>
        <taxon>Verrucomicrobiota</taxon>
        <taxon>Verrucomicrobiia</taxon>
        <taxon>Verrucomicrobiales</taxon>
        <taxon>Verrucomicrobiaceae</taxon>
        <taxon>Luteolibacter</taxon>
    </lineage>
</organism>